<dbReference type="Pfam" id="PF03372">
    <property type="entry name" value="Exo_endo_phos"/>
    <property type="match status" value="1"/>
</dbReference>
<evidence type="ECO:0000256" key="2">
    <source>
        <dbReference type="ARBA" id="ARBA00022801"/>
    </source>
</evidence>
<dbReference type="InterPro" id="IPR036691">
    <property type="entry name" value="Endo/exonu/phosph_ase_sf"/>
</dbReference>
<dbReference type="Gene3D" id="3.60.10.10">
    <property type="entry name" value="Endonuclease/exonuclease/phosphatase"/>
    <property type="match status" value="1"/>
</dbReference>
<keyword evidence="2" id="KW-0378">Hydrolase</keyword>
<accession>A0A812TFE7</accession>
<dbReference type="PANTHER" id="PTHR12121:SF45">
    <property type="entry name" value="NOCTURNIN"/>
    <property type="match status" value="1"/>
</dbReference>
<protein>
    <submittedName>
        <fullName evidence="4">CCR4-1 protein</fullName>
    </submittedName>
</protein>
<dbReference type="EMBL" id="CAJNDS010002554">
    <property type="protein sequence ID" value="CAE7524362.1"/>
    <property type="molecule type" value="Genomic_DNA"/>
</dbReference>
<dbReference type="AlphaFoldDB" id="A0A812TFE7"/>
<sequence length="330" mass="36929">MAHLDRQWRQLEPGPGAHQPGDFDFTVCTFNVLAEGLEPRGCAVTFEQRKQGLLDEIARSQADIVCLQEVDHFDDFFSPELSASGYEGYFVPKTKGPPKESVLGVTEGQAIFVRSDRLRVQKATCWTSIDLKQKKWQRKITPAWRKQTRTRSSVELEEVFGTEKALQEVPQVVLGLFLCPRGMDEMPFLVTNMHLKSRVSDEQLGRAGMSHAEFKHFQLEYFLQAACQAAEELGTGFPVLCCGDMNLNLLGDREAAALVARNGFADSWATLVGDGDRPPVDFILKRDPTDARLVPKAALESPTIESRQPLPNLLYPSDHLLRAVKLCLRA</sequence>
<name>A0A812TFE7_9DINO</name>
<dbReference type="SUPFAM" id="SSF56219">
    <property type="entry name" value="DNase I-like"/>
    <property type="match status" value="1"/>
</dbReference>
<dbReference type="Proteomes" id="UP000604046">
    <property type="component" value="Unassembled WGS sequence"/>
</dbReference>
<dbReference type="GO" id="GO:0000175">
    <property type="term" value="F:3'-5'-RNA exonuclease activity"/>
    <property type="evidence" value="ECO:0007669"/>
    <property type="project" value="TreeGrafter"/>
</dbReference>
<dbReference type="PANTHER" id="PTHR12121">
    <property type="entry name" value="CARBON CATABOLITE REPRESSOR PROTEIN 4"/>
    <property type="match status" value="1"/>
</dbReference>
<proteinExistence type="inferred from homology"/>
<keyword evidence="5" id="KW-1185">Reference proteome</keyword>
<dbReference type="OrthoDB" id="428734at2759"/>
<comment type="caution">
    <text evidence="4">The sequence shown here is derived from an EMBL/GenBank/DDBJ whole genome shotgun (WGS) entry which is preliminary data.</text>
</comment>
<dbReference type="GO" id="GO:0006139">
    <property type="term" value="P:nucleobase-containing compound metabolic process"/>
    <property type="evidence" value="ECO:0007669"/>
    <property type="project" value="UniProtKB-ARBA"/>
</dbReference>
<feature type="domain" description="Endonuclease/exonuclease/phosphatase" evidence="3">
    <location>
        <begin position="28"/>
        <end position="287"/>
    </location>
</feature>
<evidence type="ECO:0000259" key="3">
    <source>
        <dbReference type="Pfam" id="PF03372"/>
    </source>
</evidence>
<evidence type="ECO:0000313" key="5">
    <source>
        <dbReference type="Proteomes" id="UP000604046"/>
    </source>
</evidence>
<reference evidence="4" key="1">
    <citation type="submission" date="2021-02" db="EMBL/GenBank/DDBJ databases">
        <authorList>
            <person name="Dougan E. K."/>
            <person name="Rhodes N."/>
            <person name="Thang M."/>
            <person name="Chan C."/>
        </authorList>
    </citation>
    <scope>NUCLEOTIDE SEQUENCE</scope>
</reference>
<evidence type="ECO:0000313" key="4">
    <source>
        <dbReference type="EMBL" id="CAE7524362.1"/>
    </source>
</evidence>
<gene>
    <name evidence="4" type="primary">CCR4-1</name>
    <name evidence="4" type="ORF">SNAT2548_LOCUS29350</name>
</gene>
<comment type="similarity">
    <text evidence="1">Belongs to the CCR4/nocturin family.</text>
</comment>
<dbReference type="InterPro" id="IPR050410">
    <property type="entry name" value="CCR4/nocturin_mRNA_transcr"/>
</dbReference>
<dbReference type="InterPro" id="IPR005135">
    <property type="entry name" value="Endo/exonuclease/phosphatase"/>
</dbReference>
<organism evidence="4 5">
    <name type="scientific">Symbiodinium natans</name>
    <dbReference type="NCBI Taxonomy" id="878477"/>
    <lineage>
        <taxon>Eukaryota</taxon>
        <taxon>Sar</taxon>
        <taxon>Alveolata</taxon>
        <taxon>Dinophyceae</taxon>
        <taxon>Suessiales</taxon>
        <taxon>Symbiodiniaceae</taxon>
        <taxon>Symbiodinium</taxon>
    </lineage>
</organism>
<evidence type="ECO:0000256" key="1">
    <source>
        <dbReference type="ARBA" id="ARBA00010774"/>
    </source>
</evidence>